<organism evidence="1">
    <name type="scientific">uncultured prokaryote</name>
    <dbReference type="NCBI Taxonomy" id="198431"/>
    <lineage>
        <taxon>unclassified sequences</taxon>
        <taxon>environmental samples</taxon>
    </lineage>
</organism>
<evidence type="ECO:0008006" key="2">
    <source>
        <dbReference type="Google" id="ProtNLM"/>
    </source>
</evidence>
<evidence type="ECO:0000313" key="1">
    <source>
        <dbReference type="EMBL" id="CRY94363.1"/>
    </source>
</evidence>
<geneLocation type="plasmid" evidence="1">
    <name>pRGRH0239</name>
</geneLocation>
<sequence length="99" mass="11063">MRRVDRLLLKIQEAQRLDEMQLAVALIGKRTESGKWEVYADLWDGKFGGKTERLTMEFDTLEEAQKAVAEVEAVHTPTGKRIGSASGAVCIIDDIAWAE</sequence>
<reference evidence="1" key="2">
    <citation type="submission" date="2015-07" db="EMBL/GenBank/DDBJ databases">
        <title>Plasmids, circular viruses and viroids from rat gut.</title>
        <authorList>
            <person name="Jorgensen T.J."/>
            <person name="Hansen M.A."/>
            <person name="Xu Z."/>
            <person name="Tabak M.A."/>
            <person name="Sorensen S.J."/>
            <person name="Hansen L.H."/>
        </authorList>
    </citation>
    <scope>NUCLEOTIDE SEQUENCE</scope>
    <source>
        <plasmid evidence="1">pRGRH0239</plasmid>
    </source>
</reference>
<keyword evidence="1" id="KW-0614">Plasmid</keyword>
<dbReference type="EMBL" id="LN852912">
    <property type="protein sequence ID" value="CRY94363.1"/>
    <property type="molecule type" value="Genomic_DNA"/>
</dbReference>
<accession>A0A0H5PXR6</accession>
<name>A0A0H5PXR6_9ZZZZ</name>
<reference evidence="1" key="1">
    <citation type="submission" date="2015-06" db="EMBL/GenBank/DDBJ databases">
        <authorList>
            <person name="Joergensen T."/>
        </authorList>
    </citation>
    <scope>NUCLEOTIDE SEQUENCE</scope>
    <source>
        <plasmid evidence="1">pRGRH0239</plasmid>
    </source>
</reference>
<protein>
    <recommendedName>
        <fullName evidence="2">WGR domain-containing protein</fullName>
    </recommendedName>
</protein>
<dbReference type="AlphaFoldDB" id="A0A0H5PXR6"/>
<proteinExistence type="predicted"/>